<evidence type="ECO:0000313" key="2">
    <source>
        <dbReference type="Proteomes" id="UP000247755"/>
    </source>
</evidence>
<comment type="caution">
    <text evidence="1">The sequence shown here is derived from an EMBL/GenBank/DDBJ whole genome shotgun (WGS) entry which is preliminary data.</text>
</comment>
<name>A0A318J020_BURPY</name>
<dbReference type="Proteomes" id="UP000247755">
    <property type="component" value="Unassembled WGS sequence"/>
</dbReference>
<accession>A0A318J020</accession>
<reference evidence="1 2" key="1">
    <citation type="submission" date="2018-05" db="EMBL/GenBank/DDBJ databases">
        <title>Comparative genomics of bacterial root endophytes of switchgrass collected from native prairies over two seasons.</title>
        <authorList>
            <person name="Tang Y."/>
        </authorList>
    </citation>
    <scope>NUCLEOTIDE SEQUENCE [LARGE SCALE GENOMIC DNA]</scope>
    <source>
        <strain evidence="1 2">NFIX32</strain>
    </source>
</reference>
<sequence>MKHESDHAAVGGDSKMDKGRLERIWDEVQAMNRAAGPWGIFGKRKEA</sequence>
<dbReference type="AlphaFoldDB" id="A0A318J020"/>
<dbReference type="RefSeq" id="WP_177318377.1">
    <property type="nucleotide sequence ID" value="NZ_QJJY01000001.1"/>
</dbReference>
<gene>
    <name evidence="1" type="ORF">NA66_1001709</name>
</gene>
<dbReference type="EMBL" id="QJJY01000001">
    <property type="protein sequence ID" value="PXX41099.1"/>
    <property type="molecule type" value="Genomic_DNA"/>
</dbReference>
<protein>
    <submittedName>
        <fullName evidence="1">Uncharacterized protein</fullName>
    </submittedName>
</protein>
<evidence type="ECO:0000313" key="1">
    <source>
        <dbReference type="EMBL" id="PXX41099.1"/>
    </source>
</evidence>
<organism evidence="1 2">
    <name type="scientific">Burkholderia pyrrocinia</name>
    <name type="common">Pseudomonas pyrrocinia</name>
    <dbReference type="NCBI Taxonomy" id="60550"/>
    <lineage>
        <taxon>Bacteria</taxon>
        <taxon>Pseudomonadati</taxon>
        <taxon>Pseudomonadota</taxon>
        <taxon>Betaproteobacteria</taxon>
        <taxon>Burkholderiales</taxon>
        <taxon>Burkholderiaceae</taxon>
        <taxon>Burkholderia</taxon>
        <taxon>Burkholderia cepacia complex</taxon>
    </lineage>
</organism>
<proteinExistence type="predicted"/>